<keyword evidence="3" id="KW-0119">Carbohydrate metabolism</keyword>
<organism evidence="5 6">
    <name type="scientific">Rhizoctonia solani</name>
    <dbReference type="NCBI Taxonomy" id="456999"/>
    <lineage>
        <taxon>Eukaryota</taxon>
        <taxon>Fungi</taxon>
        <taxon>Dikarya</taxon>
        <taxon>Basidiomycota</taxon>
        <taxon>Agaricomycotina</taxon>
        <taxon>Agaricomycetes</taxon>
        <taxon>Cantharellales</taxon>
        <taxon>Ceratobasidiaceae</taxon>
        <taxon>Rhizoctonia</taxon>
    </lineage>
</organism>
<keyword evidence="3" id="KW-0964">Secreted</keyword>
<protein>
    <submittedName>
        <fullName evidence="5">Pectate lyase A</fullName>
    </submittedName>
</protein>
<name>A0A0K6G6G5_9AGAM</name>
<dbReference type="AlphaFoldDB" id="A0A0K6G6G5"/>
<dbReference type="InterPro" id="IPR002022">
    <property type="entry name" value="Pec_lyase"/>
</dbReference>
<keyword evidence="3" id="KW-0624">Polysaccharide degradation</keyword>
<proteinExistence type="inferred from homology"/>
<dbReference type="InterPro" id="IPR012334">
    <property type="entry name" value="Pectin_lyas_fold"/>
</dbReference>
<dbReference type="Proteomes" id="UP000044841">
    <property type="component" value="Unassembled WGS sequence"/>
</dbReference>
<dbReference type="InterPro" id="IPR011050">
    <property type="entry name" value="Pectin_lyase_fold/virulence"/>
</dbReference>
<dbReference type="InterPro" id="IPR045032">
    <property type="entry name" value="PEL"/>
</dbReference>
<evidence type="ECO:0000256" key="1">
    <source>
        <dbReference type="ARBA" id="ARBA00010980"/>
    </source>
</evidence>
<keyword evidence="6" id="KW-1185">Reference proteome</keyword>
<evidence type="ECO:0000259" key="4">
    <source>
        <dbReference type="SMART" id="SM00656"/>
    </source>
</evidence>
<evidence type="ECO:0000313" key="6">
    <source>
        <dbReference type="Proteomes" id="UP000044841"/>
    </source>
</evidence>
<sequence length="509" mass="58061">MPYTSLSQGYQLIKDFKPVGREPIVSDWMCGTLKYMRRHVREQTIGHMTIRIRNGLRREYIAQIMEHMSHLGTSLYMLPRVVRDLERQVVGYVTQRVEQKIRKHIRRIEKQIRKRKNFSPLETIGSVVARISKQAQRQINQQLGSLDYFHDSSQPLNTGPDQKMTIDEFCRLDLIGQVIMIECFQEADHAFILVHAKGLYPQTPSDQMVWIRLERGLKKNGSVGYFQAMFMKTTLAYNTARISYQLKSIAPPGASPIGENTLVFNGLKTPVTLKHLVSLLEMMDEAVFSPFKDNCWVFCQTIIDCMEPYQSKAIRVKHPEINRERRMDLKRRFTSSITDLHSDQDHDKDYYDGLLDITHGAYAISITNSYLHDNWKGSLVGHSDSNENEDVAIQVTYAYNKWYNLNTRAPYIRFGHGHIFNSYYLSVNDAITGVAEAQLLVQSNVFESVDISLYTSPDACADVTGNLFSGIVDYTPCTPVGSAPYAYSIMPASSVKAYVNANAGAKLSF</sequence>
<gene>
    <name evidence="5" type="ORF">RSOLAG22IIIB_10943</name>
</gene>
<dbReference type="GO" id="GO:0000272">
    <property type="term" value="P:polysaccharide catabolic process"/>
    <property type="evidence" value="ECO:0007669"/>
    <property type="project" value="UniProtKB-KW"/>
</dbReference>
<comment type="similarity">
    <text evidence="1 3">Belongs to the polysaccharide lyase 1 family.</text>
</comment>
<dbReference type="SUPFAM" id="SSF51126">
    <property type="entry name" value="Pectin lyase-like"/>
    <property type="match status" value="1"/>
</dbReference>
<evidence type="ECO:0000256" key="3">
    <source>
        <dbReference type="RuleBase" id="RU361173"/>
    </source>
</evidence>
<dbReference type="Gene3D" id="2.160.20.10">
    <property type="entry name" value="Single-stranded right-handed beta-helix, Pectin lyase-like"/>
    <property type="match status" value="1"/>
</dbReference>
<evidence type="ECO:0000313" key="5">
    <source>
        <dbReference type="EMBL" id="CUA74066.1"/>
    </source>
</evidence>
<dbReference type="GO" id="GO:0005576">
    <property type="term" value="C:extracellular region"/>
    <property type="evidence" value="ECO:0007669"/>
    <property type="project" value="UniProtKB-SubCell"/>
</dbReference>
<evidence type="ECO:0000256" key="2">
    <source>
        <dbReference type="ARBA" id="ARBA00023239"/>
    </source>
</evidence>
<dbReference type="GO" id="GO:0030570">
    <property type="term" value="F:pectate lyase activity"/>
    <property type="evidence" value="ECO:0007669"/>
    <property type="project" value="InterPro"/>
</dbReference>
<reference evidence="5 6" key="1">
    <citation type="submission" date="2015-07" db="EMBL/GenBank/DDBJ databases">
        <authorList>
            <person name="Noorani M."/>
        </authorList>
    </citation>
    <scope>NUCLEOTIDE SEQUENCE [LARGE SCALE GENOMIC DNA]</scope>
    <source>
        <strain evidence="5">BBA 69670</strain>
    </source>
</reference>
<comment type="subcellular location">
    <subcellularLocation>
        <location evidence="3">Secreted</location>
    </subcellularLocation>
</comment>
<dbReference type="PANTHER" id="PTHR31683:SF18">
    <property type="entry name" value="PECTATE LYASE 21-RELATED"/>
    <property type="match status" value="1"/>
</dbReference>
<dbReference type="PANTHER" id="PTHR31683">
    <property type="entry name" value="PECTATE LYASE 18-RELATED"/>
    <property type="match status" value="1"/>
</dbReference>
<accession>A0A0K6G6G5</accession>
<dbReference type="Pfam" id="PF00544">
    <property type="entry name" value="Pectate_lyase_4"/>
    <property type="match status" value="1"/>
</dbReference>
<dbReference type="SMART" id="SM00656">
    <property type="entry name" value="Amb_all"/>
    <property type="match status" value="1"/>
</dbReference>
<keyword evidence="2 3" id="KW-0456">Lyase</keyword>
<feature type="domain" description="Pectate lyase" evidence="4">
    <location>
        <begin position="239"/>
        <end position="452"/>
    </location>
</feature>
<dbReference type="EMBL" id="CYGV01001405">
    <property type="protein sequence ID" value="CUA74066.1"/>
    <property type="molecule type" value="Genomic_DNA"/>
</dbReference>